<proteinExistence type="predicted"/>
<organism evidence="1 2">
    <name type="scientific">Mycena metata</name>
    <dbReference type="NCBI Taxonomy" id="1033252"/>
    <lineage>
        <taxon>Eukaryota</taxon>
        <taxon>Fungi</taxon>
        <taxon>Dikarya</taxon>
        <taxon>Basidiomycota</taxon>
        <taxon>Agaricomycotina</taxon>
        <taxon>Agaricomycetes</taxon>
        <taxon>Agaricomycetidae</taxon>
        <taxon>Agaricales</taxon>
        <taxon>Marasmiineae</taxon>
        <taxon>Mycenaceae</taxon>
        <taxon>Mycena</taxon>
    </lineage>
</organism>
<dbReference type="Proteomes" id="UP001215598">
    <property type="component" value="Unassembled WGS sequence"/>
</dbReference>
<gene>
    <name evidence="1" type="ORF">B0H16DRAFT_1321983</name>
</gene>
<reference evidence="1" key="1">
    <citation type="submission" date="2023-03" db="EMBL/GenBank/DDBJ databases">
        <title>Massive genome expansion in bonnet fungi (Mycena s.s.) driven by repeated elements and novel gene families across ecological guilds.</title>
        <authorList>
            <consortium name="Lawrence Berkeley National Laboratory"/>
            <person name="Harder C.B."/>
            <person name="Miyauchi S."/>
            <person name="Viragh M."/>
            <person name="Kuo A."/>
            <person name="Thoen E."/>
            <person name="Andreopoulos B."/>
            <person name="Lu D."/>
            <person name="Skrede I."/>
            <person name="Drula E."/>
            <person name="Henrissat B."/>
            <person name="Morin E."/>
            <person name="Kohler A."/>
            <person name="Barry K."/>
            <person name="LaButti K."/>
            <person name="Morin E."/>
            <person name="Salamov A."/>
            <person name="Lipzen A."/>
            <person name="Mereny Z."/>
            <person name="Hegedus B."/>
            <person name="Baldrian P."/>
            <person name="Stursova M."/>
            <person name="Weitz H."/>
            <person name="Taylor A."/>
            <person name="Grigoriev I.V."/>
            <person name="Nagy L.G."/>
            <person name="Martin F."/>
            <person name="Kauserud H."/>
        </authorList>
    </citation>
    <scope>NUCLEOTIDE SEQUENCE</scope>
    <source>
        <strain evidence="1">CBHHK182m</strain>
    </source>
</reference>
<evidence type="ECO:0000313" key="1">
    <source>
        <dbReference type="EMBL" id="KAJ7744850.1"/>
    </source>
</evidence>
<name>A0AAD7N549_9AGAR</name>
<comment type="caution">
    <text evidence="1">The sequence shown here is derived from an EMBL/GenBank/DDBJ whole genome shotgun (WGS) entry which is preliminary data.</text>
</comment>
<protein>
    <submittedName>
        <fullName evidence="1">Uncharacterized protein</fullName>
    </submittedName>
</protein>
<dbReference type="AlphaFoldDB" id="A0AAD7N549"/>
<dbReference type="EMBL" id="JARKIB010000085">
    <property type="protein sequence ID" value="KAJ7744850.1"/>
    <property type="molecule type" value="Genomic_DNA"/>
</dbReference>
<sequence length="245" mass="27632">MITERVRGLRDAGAPVTLVTVRALFVATIIDQAPEIFDKEYKDGSFFTVSDSYLRKWLGDTLKWSLRRPTNAAQKLPDNWEELCEKSFFRIAHSIKEHDIPACLVVNSDQTQVVYAPGTGLTWAERGAKQVSVVGVEEKRALTVVVSVAADGSLVPWQVIYKGATARSRPDAWARGYKELTEIGCQFVSSESDTYWANQVTMRGLADHVIGPYFEAKKKFLGLPPSQKSIWDMDCWRVHRSKEFN</sequence>
<evidence type="ECO:0000313" key="2">
    <source>
        <dbReference type="Proteomes" id="UP001215598"/>
    </source>
</evidence>
<accession>A0AAD7N549</accession>
<keyword evidence="2" id="KW-1185">Reference proteome</keyword>